<keyword evidence="16" id="KW-1185">Reference proteome</keyword>
<dbReference type="SUPFAM" id="SSF57716">
    <property type="entry name" value="Glucocorticoid receptor-like (DNA-binding domain)"/>
    <property type="match status" value="1"/>
</dbReference>
<evidence type="ECO:0000256" key="7">
    <source>
        <dbReference type="ARBA" id="ARBA00023054"/>
    </source>
</evidence>
<evidence type="ECO:0000256" key="2">
    <source>
        <dbReference type="ARBA" id="ARBA00006177"/>
    </source>
</evidence>
<dbReference type="EMBL" id="JARPUR010000001">
    <property type="protein sequence ID" value="KAK4884633.1"/>
    <property type="molecule type" value="Genomic_DNA"/>
</dbReference>
<keyword evidence="9" id="KW-0804">Transcription</keyword>
<evidence type="ECO:0000313" key="15">
    <source>
        <dbReference type="EMBL" id="KAK4884633.1"/>
    </source>
</evidence>
<dbReference type="GO" id="GO:0008270">
    <property type="term" value="F:zinc ion binding"/>
    <property type="evidence" value="ECO:0007669"/>
    <property type="project" value="UniProtKB-KW"/>
</dbReference>
<evidence type="ECO:0000256" key="13">
    <source>
        <dbReference type="SAM" id="Coils"/>
    </source>
</evidence>
<feature type="coiled-coil region" evidence="13">
    <location>
        <begin position="278"/>
        <end position="305"/>
    </location>
</feature>
<proteinExistence type="inferred from homology"/>
<evidence type="ECO:0000256" key="8">
    <source>
        <dbReference type="ARBA" id="ARBA00023125"/>
    </source>
</evidence>
<keyword evidence="7 13" id="KW-0175">Coiled coil</keyword>
<evidence type="ECO:0000256" key="6">
    <source>
        <dbReference type="ARBA" id="ARBA00023015"/>
    </source>
</evidence>
<dbReference type="GO" id="GO:0005654">
    <property type="term" value="C:nucleoplasm"/>
    <property type="evidence" value="ECO:0007669"/>
    <property type="project" value="UniProtKB-SubCell"/>
</dbReference>
<evidence type="ECO:0000259" key="14">
    <source>
        <dbReference type="PROSITE" id="PS50950"/>
    </source>
</evidence>
<sequence>MVKKCLICGSFFDRNLGVSFHRFPKDRPTKLKWIRICKVSEKSINSSSCVCSRHFKRDDFDTVYWPKKRLLANVVPARSILYEPPLPPVETNGIDTVSSPLPSYAIVDRFKQEIEETEESDQIFDTSSIKIEPRKQDIKIIEVFSEAVSISKPARRSVRQVIDDDIEIIEDIFEEPPKQDIKIIEVFSEAPPIFSSGPECDEDIQIIEDSPELSTTLNSGSALYTHKSQNIENEKLFKVNCVADSPLNQLQYIRNLTVEHFATPRKAKRNLEFTKIAASTLNNKLNQFRVENRRLLKKIERFKNVLLYLRHNNLILEENAQIMVNQLL</sequence>
<organism evidence="15 16">
    <name type="scientific">Aquatica leii</name>
    <dbReference type="NCBI Taxonomy" id="1421715"/>
    <lineage>
        <taxon>Eukaryota</taxon>
        <taxon>Metazoa</taxon>
        <taxon>Ecdysozoa</taxon>
        <taxon>Arthropoda</taxon>
        <taxon>Hexapoda</taxon>
        <taxon>Insecta</taxon>
        <taxon>Pterygota</taxon>
        <taxon>Neoptera</taxon>
        <taxon>Endopterygota</taxon>
        <taxon>Coleoptera</taxon>
        <taxon>Polyphaga</taxon>
        <taxon>Elateriformia</taxon>
        <taxon>Elateroidea</taxon>
        <taxon>Lampyridae</taxon>
        <taxon>Luciolinae</taxon>
        <taxon>Aquatica</taxon>
    </lineage>
</organism>
<evidence type="ECO:0000313" key="16">
    <source>
        <dbReference type="Proteomes" id="UP001353858"/>
    </source>
</evidence>
<dbReference type="Gene3D" id="6.20.210.20">
    <property type="entry name" value="THAP domain"/>
    <property type="match status" value="1"/>
</dbReference>
<dbReference type="InterPro" id="IPR026516">
    <property type="entry name" value="THAP1/10"/>
</dbReference>
<dbReference type="GO" id="GO:0043565">
    <property type="term" value="F:sequence-specific DNA binding"/>
    <property type="evidence" value="ECO:0007669"/>
    <property type="project" value="InterPro"/>
</dbReference>
<keyword evidence="4 12" id="KW-0863">Zinc-finger</keyword>
<dbReference type="PANTHER" id="PTHR46600">
    <property type="entry name" value="THAP DOMAIN-CONTAINING"/>
    <property type="match status" value="1"/>
</dbReference>
<comment type="caution">
    <text evidence="15">The sequence shown here is derived from an EMBL/GenBank/DDBJ whole genome shotgun (WGS) entry which is preliminary data.</text>
</comment>
<dbReference type="PROSITE" id="PS50950">
    <property type="entry name" value="ZF_THAP"/>
    <property type="match status" value="1"/>
</dbReference>
<evidence type="ECO:0000256" key="12">
    <source>
        <dbReference type="PROSITE-ProRule" id="PRU00309"/>
    </source>
</evidence>
<keyword evidence="11" id="KW-0131">Cell cycle</keyword>
<evidence type="ECO:0000256" key="3">
    <source>
        <dbReference type="ARBA" id="ARBA00022723"/>
    </source>
</evidence>
<dbReference type="SMART" id="SM00980">
    <property type="entry name" value="THAP"/>
    <property type="match status" value="1"/>
</dbReference>
<name>A0AAN7PFU9_9COLE</name>
<dbReference type="InterPro" id="IPR006612">
    <property type="entry name" value="THAP_Znf"/>
</dbReference>
<gene>
    <name evidence="15" type="ORF">RN001_000904</name>
</gene>
<keyword evidence="10" id="KW-0539">Nucleus</keyword>
<feature type="domain" description="THAP-type" evidence="14">
    <location>
        <begin position="1"/>
        <end position="79"/>
    </location>
</feature>
<keyword evidence="6" id="KW-0805">Transcription regulation</keyword>
<comment type="similarity">
    <text evidence="2">Belongs to the THAP1 family.</text>
</comment>
<keyword evidence="5" id="KW-0862">Zinc</keyword>
<reference evidence="16" key="1">
    <citation type="submission" date="2023-01" db="EMBL/GenBank/DDBJ databases">
        <title>Key to firefly adult light organ development and bioluminescence: homeobox transcription factors regulate luciferase expression and transportation to peroxisome.</title>
        <authorList>
            <person name="Fu X."/>
        </authorList>
    </citation>
    <scope>NUCLEOTIDE SEQUENCE [LARGE SCALE GENOMIC DNA]</scope>
</reference>
<dbReference type="AlphaFoldDB" id="A0AAN7PFU9"/>
<comment type="subcellular location">
    <subcellularLocation>
        <location evidence="1">Nucleus</location>
        <location evidence="1">Nucleoplasm</location>
    </subcellularLocation>
</comment>
<dbReference type="Pfam" id="PF05485">
    <property type="entry name" value="THAP"/>
    <property type="match status" value="1"/>
</dbReference>
<keyword evidence="8 12" id="KW-0238">DNA-binding</keyword>
<evidence type="ECO:0000256" key="11">
    <source>
        <dbReference type="ARBA" id="ARBA00023306"/>
    </source>
</evidence>
<dbReference type="PANTHER" id="PTHR46600:SF1">
    <property type="entry name" value="THAP DOMAIN-CONTAINING PROTEIN 1"/>
    <property type="match status" value="1"/>
</dbReference>
<dbReference type="Proteomes" id="UP001353858">
    <property type="component" value="Unassembled WGS sequence"/>
</dbReference>
<evidence type="ECO:0000256" key="1">
    <source>
        <dbReference type="ARBA" id="ARBA00004642"/>
    </source>
</evidence>
<protein>
    <recommendedName>
        <fullName evidence="14">THAP-type domain-containing protein</fullName>
    </recommendedName>
</protein>
<evidence type="ECO:0000256" key="4">
    <source>
        <dbReference type="ARBA" id="ARBA00022771"/>
    </source>
</evidence>
<dbReference type="SMART" id="SM00692">
    <property type="entry name" value="DM3"/>
    <property type="match status" value="1"/>
</dbReference>
<evidence type="ECO:0000256" key="5">
    <source>
        <dbReference type="ARBA" id="ARBA00022833"/>
    </source>
</evidence>
<accession>A0AAN7PFU9</accession>
<dbReference type="InterPro" id="IPR038441">
    <property type="entry name" value="THAP_Znf_sf"/>
</dbReference>
<evidence type="ECO:0000256" key="9">
    <source>
        <dbReference type="ARBA" id="ARBA00023163"/>
    </source>
</evidence>
<evidence type="ECO:0000256" key="10">
    <source>
        <dbReference type="ARBA" id="ARBA00023242"/>
    </source>
</evidence>
<keyword evidence="3" id="KW-0479">Metal-binding</keyword>